<dbReference type="Pfam" id="PF00314">
    <property type="entry name" value="Thaumatin"/>
    <property type="match status" value="1"/>
</dbReference>
<reference evidence="2" key="1">
    <citation type="submission" date="2022-04" db="EMBL/GenBank/DDBJ databases">
        <title>Carnegiea gigantea Genome sequencing and assembly v2.</title>
        <authorList>
            <person name="Copetti D."/>
            <person name="Sanderson M.J."/>
            <person name="Burquez A."/>
            <person name="Wojciechowski M.F."/>
        </authorList>
    </citation>
    <scope>NUCLEOTIDE SEQUENCE</scope>
    <source>
        <strain evidence="2">SGP5-SGP5p</strain>
        <tissue evidence="2">Aerial part</tissue>
    </source>
</reference>
<dbReference type="PROSITE" id="PS51367">
    <property type="entry name" value="THAUMATIN_2"/>
    <property type="match status" value="1"/>
</dbReference>
<dbReference type="EMBL" id="JAKOGI010000126">
    <property type="protein sequence ID" value="KAJ8443091.1"/>
    <property type="molecule type" value="Genomic_DNA"/>
</dbReference>
<feature type="disulfide bond" evidence="1">
    <location>
        <begin position="26"/>
        <end position="36"/>
    </location>
</feature>
<organism evidence="2 3">
    <name type="scientific">Carnegiea gigantea</name>
    <dbReference type="NCBI Taxonomy" id="171969"/>
    <lineage>
        <taxon>Eukaryota</taxon>
        <taxon>Viridiplantae</taxon>
        <taxon>Streptophyta</taxon>
        <taxon>Embryophyta</taxon>
        <taxon>Tracheophyta</taxon>
        <taxon>Spermatophyta</taxon>
        <taxon>Magnoliopsida</taxon>
        <taxon>eudicotyledons</taxon>
        <taxon>Gunneridae</taxon>
        <taxon>Pentapetalae</taxon>
        <taxon>Caryophyllales</taxon>
        <taxon>Cactineae</taxon>
        <taxon>Cactaceae</taxon>
        <taxon>Cactoideae</taxon>
        <taxon>Echinocereeae</taxon>
        <taxon>Carnegiea</taxon>
    </lineage>
</organism>
<name>A0A9Q1KHT2_9CARY</name>
<dbReference type="PRINTS" id="PR00347">
    <property type="entry name" value="THAUMATIN"/>
</dbReference>
<dbReference type="PIRSF" id="PIRSF002703">
    <property type="entry name" value="Thaumatin"/>
    <property type="match status" value="1"/>
</dbReference>
<dbReference type="AlphaFoldDB" id="A0A9Q1KHT2"/>
<protein>
    <recommendedName>
        <fullName evidence="4">Thaumatin-like protein</fullName>
    </recommendedName>
</protein>
<dbReference type="Proteomes" id="UP001153076">
    <property type="component" value="Unassembled WGS sequence"/>
</dbReference>
<keyword evidence="1" id="KW-1015">Disulfide bond</keyword>
<evidence type="ECO:0000313" key="3">
    <source>
        <dbReference type="Proteomes" id="UP001153076"/>
    </source>
</evidence>
<dbReference type="SUPFAM" id="SSF49870">
    <property type="entry name" value="Osmotin, thaumatin-like protein"/>
    <property type="match status" value="1"/>
</dbReference>
<sequence>MNPGDTWTVMVNAGQAGGRIWARTGCTSTGPNGLTCTTGDCGGVLQCTGYGKPPNTLAEYTLNGFSNLDYFDISLVDGFNVPLSFLPTNNGCTVGPTCSADLNANCPAELKTDQGCNNPCTGNPNCGPTDLTRYFKNLCPTAYSYSKDDATSTFTCPGGTDYMGKSAVLKGFTFVMYVYDE</sequence>
<dbReference type="PANTHER" id="PTHR31048">
    <property type="entry name" value="OS03G0233200 PROTEIN"/>
    <property type="match status" value="1"/>
</dbReference>
<feature type="disulfide bond" evidence="1">
    <location>
        <begin position="106"/>
        <end position="116"/>
    </location>
</feature>
<dbReference type="Gene3D" id="2.60.110.10">
    <property type="entry name" value="Thaumatin"/>
    <property type="match status" value="1"/>
</dbReference>
<proteinExistence type="predicted"/>
<feature type="disulfide bond" evidence="1">
    <location>
        <begin position="41"/>
        <end position="47"/>
    </location>
</feature>
<evidence type="ECO:0000313" key="2">
    <source>
        <dbReference type="EMBL" id="KAJ8443091.1"/>
    </source>
</evidence>
<comment type="caution">
    <text evidence="2">The sequence shown here is derived from an EMBL/GenBank/DDBJ whole genome shotgun (WGS) entry which is preliminary data.</text>
</comment>
<dbReference type="SMART" id="SM00205">
    <property type="entry name" value="THN"/>
    <property type="match status" value="1"/>
</dbReference>
<gene>
    <name evidence="2" type="ORF">Cgig2_030859</name>
</gene>
<keyword evidence="3" id="KW-1185">Reference proteome</keyword>
<evidence type="ECO:0000256" key="1">
    <source>
        <dbReference type="PIRSR" id="PIRSR002703-1"/>
    </source>
</evidence>
<dbReference type="OrthoDB" id="430315at2759"/>
<dbReference type="InterPro" id="IPR001938">
    <property type="entry name" value="Thaumatin"/>
</dbReference>
<evidence type="ECO:0008006" key="4">
    <source>
        <dbReference type="Google" id="ProtNLM"/>
    </source>
</evidence>
<dbReference type="InterPro" id="IPR037176">
    <property type="entry name" value="Osmotin/thaumatin-like_sf"/>
</dbReference>
<accession>A0A9Q1KHT2</accession>
<feature type="disulfide bond" evidence="1">
    <location>
        <begin position="98"/>
        <end position="139"/>
    </location>
</feature>